<organism evidence="1">
    <name type="scientific">marine metagenome</name>
    <dbReference type="NCBI Taxonomy" id="408172"/>
    <lineage>
        <taxon>unclassified sequences</taxon>
        <taxon>metagenomes</taxon>
        <taxon>ecological metagenomes</taxon>
    </lineage>
</organism>
<gene>
    <name evidence="1" type="ORF">METZ01_LOCUS504157</name>
</gene>
<dbReference type="EMBL" id="UINC01222494">
    <property type="protein sequence ID" value="SVE51303.1"/>
    <property type="molecule type" value="Genomic_DNA"/>
</dbReference>
<evidence type="ECO:0000313" key="1">
    <source>
        <dbReference type="EMBL" id="SVE51303.1"/>
    </source>
</evidence>
<proteinExistence type="predicted"/>
<dbReference type="AlphaFoldDB" id="A0A383E4C9"/>
<accession>A0A383E4C9</accession>
<name>A0A383E4C9_9ZZZZ</name>
<protein>
    <submittedName>
        <fullName evidence="1">Uncharacterized protein</fullName>
    </submittedName>
</protein>
<sequence>MPALFVLGRVWLLASRWTKGLPVQVSSGQFLWWCQYRTHVSVEGLAER</sequence>
<reference evidence="1" key="1">
    <citation type="submission" date="2018-05" db="EMBL/GenBank/DDBJ databases">
        <authorList>
            <person name="Lanie J.A."/>
            <person name="Ng W.-L."/>
            <person name="Kazmierczak K.M."/>
            <person name="Andrzejewski T.M."/>
            <person name="Davidsen T.M."/>
            <person name="Wayne K.J."/>
            <person name="Tettelin H."/>
            <person name="Glass J.I."/>
            <person name="Rusch D."/>
            <person name="Podicherti R."/>
            <person name="Tsui H.-C.T."/>
            <person name="Winkler M.E."/>
        </authorList>
    </citation>
    <scope>NUCLEOTIDE SEQUENCE</scope>
</reference>
<feature type="non-terminal residue" evidence="1">
    <location>
        <position position="48"/>
    </location>
</feature>